<dbReference type="AlphaFoldDB" id="A0A1M5ZCV0"/>
<dbReference type="Proteomes" id="UP000183995">
    <property type="component" value="Unassembled WGS sequence"/>
</dbReference>
<dbReference type="STRING" id="1123282.SAMN02745823_03540"/>
<reference evidence="2 3" key="1">
    <citation type="submission" date="2016-11" db="EMBL/GenBank/DDBJ databases">
        <authorList>
            <person name="Jaros S."/>
            <person name="Januszkiewicz K."/>
            <person name="Wedrychowicz H."/>
        </authorList>
    </citation>
    <scope>NUCLEOTIDE SEQUENCE [LARGE SCALE GENOMIC DNA]</scope>
    <source>
        <strain evidence="2 3">DSM 10068</strain>
    </source>
</reference>
<organism evidence="2 3">
    <name type="scientific">Sporobacter termitidis DSM 10068</name>
    <dbReference type="NCBI Taxonomy" id="1123282"/>
    <lineage>
        <taxon>Bacteria</taxon>
        <taxon>Bacillati</taxon>
        <taxon>Bacillota</taxon>
        <taxon>Clostridia</taxon>
        <taxon>Eubacteriales</taxon>
        <taxon>Oscillospiraceae</taxon>
        <taxon>Sporobacter</taxon>
    </lineage>
</organism>
<dbReference type="InterPro" id="IPR000257">
    <property type="entry name" value="Uroporphyrinogen_deCOase"/>
</dbReference>
<dbReference type="SUPFAM" id="SSF51726">
    <property type="entry name" value="UROD/MetE-like"/>
    <property type="match status" value="1"/>
</dbReference>
<gene>
    <name evidence="2" type="ORF">SAMN02745823_03540</name>
</gene>
<dbReference type="Gene3D" id="3.20.20.210">
    <property type="match status" value="1"/>
</dbReference>
<evidence type="ECO:0000313" key="3">
    <source>
        <dbReference type="Proteomes" id="UP000183995"/>
    </source>
</evidence>
<accession>A0A1M5ZCV0</accession>
<proteinExistence type="predicted"/>
<dbReference type="EMBL" id="FQXV01000017">
    <property type="protein sequence ID" value="SHI22040.1"/>
    <property type="molecule type" value="Genomic_DNA"/>
</dbReference>
<dbReference type="RefSeq" id="WP_073082210.1">
    <property type="nucleotide sequence ID" value="NZ_FQXV01000017.1"/>
</dbReference>
<dbReference type="InterPro" id="IPR038071">
    <property type="entry name" value="UROD/MetE-like_sf"/>
</dbReference>
<keyword evidence="3" id="KW-1185">Reference proteome</keyword>
<evidence type="ECO:0000313" key="2">
    <source>
        <dbReference type="EMBL" id="SHI22040.1"/>
    </source>
</evidence>
<sequence>MKYERIPYLALGSKHEYAGTIMQPIKVPVFDYPISTRENFRRVLRHENPLWVPTSANDFNYCMGGELTGLSDLRFDFTQRCDWTDLFGCVWEWIPEAGGSMLKPDRAPVLGDITEWEKKIVWPDLNEARIKTCCENYMSRPYYHPEKMNYYDFGQGCTERLVAVLGGYTEAMLALAEEPDACREFMAELSRFHCKMLERIAKYFPTDMIMYHDDWGTERDSFFSERMMDEIVYEPSEIIFGHVRDSGIAMLFHTCGCVKRFLPYMVTLGPDFLQLQLRANDVRAYKEQYGDKLGFDLPMIGESSEALIQYIDQGVSDLGKNGGMFSTVFGGDEKILWDGMEELYCYSREYYEK</sequence>
<dbReference type="OrthoDB" id="1861925at2"/>
<dbReference type="GO" id="GO:0006779">
    <property type="term" value="P:porphyrin-containing compound biosynthetic process"/>
    <property type="evidence" value="ECO:0007669"/>
    <property type="project" value="InterPro"/>
</dbReference>
<feature type="domain" description="Uroporphyrinogen decarboxylase (URO-D)" evidence="1">
    <location>
        <begin position="167"/>
        <end position="288"/>
    </location>
</feature>
<name>A0A1M5ZCV0_9FIRM</name>
<protein>
    <submittedName>
        <fullName evidence="2">Uroporphyrinogen decarboxylase (URO-D)</fullName>
    </submittedName>
</protein>
<dbReference type="GO" id="GO:0004853">
    <property type="term" value="F:uroporphyrinogen decarboxylase activity"/>
    <property type="evidence" value="ECO:0007669"/>
    <property type="project" value="InterPro"/>
</dbReference>
<evidence type="ECO:0000259" key="1">
    <source>
        <dbReference type="Pfam" id="PF01208"/>
    </source>
</evidence>
<dbReference type="Pfam" id="PF01208">
    <property type="entry name" value="URO-D"/>
    <property type="match status" value="1"/>
</dbReference>